<evidence type="ECO:0000313" key="6">
    <source>
        <dbReference type="EMBL" id="QUH27563.1"/>
    </source>
</evidence>
<protein>
    <submittedName>
        <fullName evidence="6">DUF1232 domain-containing protein</fullName>
    </submittedName>
</protein>
<dbReference type="GO" id="GO:0012505">
    <property type="term" value="C:endomembrane system"/>
    <property type="evidence" value="ECO:0007669"/>
    <property type="project" value="UniProtKB-SubCell"/>
</dbReference>
<sequence>MKLQENAKKLKQEIGTLFYSYRDVRTPLFAKVLSVIMVGYALSPIDFIPDFIPIIGYLDDIILLPIGI</sequence>
<accession>A0A8J8SAA2</accession>
<name>A0A8J8SAA2_9FIRM</name>
<comment type="subcellular location">
    <subcellularLocation>
        <location evidence="1">Endomembrane system</location>
        <topology evidence="1">Multi-pass membrane protein</topology>
    </subcellularLocation>
</comment>
<organism evidence="6 7">
    <name type="scientific">Vallitalea guaymasensis</name>
    <dbReference type="NCBI Taxonomy" id="1185412"/>
    <lineage>
        <taxon>Bacteria</taxon>
        <taxon>Bacillati</taxon>
        <taxon>Bacillota</taxon>
        <taxon>Clostridia</taxon>
        <taxon>Lachnospirales</taxon>
        <taxon>Vallitaleaceae</taxon>
        <taxon>Vallitalea</taxon>
    </lineage>
</organism>
<dbReference type="Proteomes" id="UP000677305">
    <property type="component" value="Chromosome"/>
</dbReference>
<keyword evidence="4" id="KW-0472">Membrane</keyword>
<evidence type="ECO:0000256" key="2">
    <source>
        <dbReference type="ARBA" id="ARBA00022692"/>
    </source>
</evidence>
<evidence type="ECO:0000256" key="3">
    <source>
        <dbReference type="ARBA" id="ARBA00022989"/>
    </source>
</evidence>
<dbReference type="AlphaFoldDB" id="A0A8J8SAA2"/>
<dbReference type="InterPro" id="IPR010652">
    <property type="entry name" value="DUF1232"/>
</dbReference>
<keyword evidence="3" id="KW-1133">Transmembrane helix</keyword>
<dbReference type="KEGG" id="vgu:HYG85_00960"/>
<evidence type="ECO:0000256" key="4">
    <source>
        <dbReference type="ARBA" id="ARBA00023136"/>
    </source>
</evidence>
<evidence type="ECO:0000256" key="1">
    <source>
        <dbReference type="ARBA" id="ARBA00004127"/>
    </source>
</evidence>
<proteinExistence type="predicted"/>
<dbReference type="EMBL" id="CP058561">
    <property type="protein sequence ID" value="QUH27563.1"/>
    <property type="molecule type" value="Genomic_DNA"/>
</dbReference>
<gene>
    <name evidence="6" type="ORF">HYG85_00960</name>
</gene>
<evidence type="ECO:0000313" key="7">
    <source>
        <dbReference type="Proteomes" id="UP000677305"/>
    </source>
</evidence>
<dbReference type="Pfam" id="PF06803">
    <property type="entry name" value="DUF1232"/>
    <property type="match status" value="1"/>
</dbReference>
<keyword evidence="7" id="KW-1185">Reference proteome</keyword>
<reference evidence="6 7" key="1">
    <citation type="submission" date="2020-07" db="EMBL/GenBank/DDBJ databases">
        <title>Vallitalea guaymasensis genome.</title>
        <authorList>
            <person name="Postec A."/>
        </authorList>
    </citation>
    <scope>NUCLEOTIDE SEQUENCE [LARGE SCALE GENOMIC DNA]</scope>
    <source>
        <strain evidence="6 7">Ra1766G1</strain>
    </source>
</reference>
<feature type="domain" description="DUF1232" evidence="5">
    <location>
        <begin position="30"/>
        <end position="65"/>
    </location>
</feature>
<evidence type="ECO:0000259" key="5">
    <source>
        <dbReference type="Pfam" id="PF06803"/>
    </source>
</evidence>
<keyword evidence="2" id="KW-0812">Transmembrane</keyword>